<evidence type="ECO:0000313" key="2">
    <source>
        <dbReference type="Proteomes" id="UP000001887"/>
    </source>
</evidence>
<accession>D2R4E5</accession>
<dbReference type="KEGG" id="psl:Psta_0606"/>
<evidence type="ECO:0008006" key="3">
    <source>
        <dbReference type="Google" id="ProtNLM"/>
    </source>
</evidence>
<organism evidence="1 2">
    <name type="scientific">Pirellula staleyi (strain ATCC 27377 / DSM 6068 / ICPB 4128)</name>
    <name type="common">Pirella staleyi</name>
    <dbReference type="NCBI Taxonomy" id="530564"/>
    <lineage>
        <taxon>Bacteria</taxon>
        <taxon>Pseudomonadati</taxon>
        <taxon>Planctomycetota</taxon>
        <taxon>Planctomycetia</taxon>
        <taxon>Pirellulales</taxon>
        <taxon>Pirellulaceae</taxon>
        <taxon>Pirellula</taxon>
    </lineage>
</organism>
<evidence type="ECO:0000313" key="1">
    <source>
        <dbReference type="EMBL" id="ADB15293.1"/>
    </source>
</evidence>
<gene>
    <name evidence="1" type="ordered locus">Psta_0606</name>
</gene>
<keyword evidence="2" id="KW-1185">Reference proteome</keyword>
<dbReference type="HOGENOM" id="CLU_1487736_0_0_0"/>
<dbReference type="EMBL" id="CP001848">
    <property type="protein sequence ID" value="ADB15293.1"/>
    <property type="molecule type" value="Genomic_DNA"/>
</dbReference>
<reference evidence="1 2" key="1">
    <citation type="journal article" date="2009" name="Stand. Genomic Sci.">
        <title>Complete genome sequence of Pirellula staleyi type strain (ATCC 27377).</title>
        <authorList>
            <person name="Clum A."/>
            <person name="Tindall B.J."/>
            <person name="Sikorski J."/>
            <person name="Ivanova N."/>
            <person name="Mavrommatis K."/>
            <person name="Lucas S."/>
            <person name="Glavina del Rio T."/>
            <person name="Nolan M."/>
            <person name="Chen F."/>
            <person name="Tice H."/>
            <person name="Pitluck S."/>
            <person name="Cheng J.F."/>
            <person name="Chertkov O."/>
            <person name="Brettin T."/>
            <person name="Han C."/>
            <person name="Detter J.C."/>
            <person name="Kuske C."/>
            <person name="Bruce D."/>
            <person name="Goodwin L."/>
            <person name="Ovchinikova G."/>
            <person name="Pati A."/>
            <person name="Mikhailova N."/>
            <person name="Chen A."/>
            <person name="Palaniappan K."/>
            <person name="Land M."/>
            <person name="Hauser L."/>
            <person name="Chang Y.J."/>
            <person name="Jeffries C.D."/>
            <person name="Chain P."/>
            <person name="Rohde M."/>
            <person name="Goker M."/>
            <person name="Bristow J."/>
            <person name="Eisen J.A."/>
            <person name="Markowitz V."/>
            <person name="Hugenholtz P."/>
            <person name="Kyrpides N.C."/>
            <person name="Klenk H.P."/>
            <person name="Lapidus A."/>
        </authorList>
    </citation>
    <scope>NUCLEOTIDE SEQUENCE [LARGE SCALE GENOMIC DNA]</scope>
    <source>
        <strain evidence="2">ATCC 27377 / DSM 6068 / ICPB 4128</strain>
    </source>
</reference>
<dbReference type="Proteomes" id="UP000001887">
    <property type="component" value="Chromosome"/>
</dbReference>
<proteinExistence type="predicted"/>
<dbReference type="AlphaFoldDB" id="D2R4E5"/>
<dbReference type="STRING" id="530564.Psta_0606"/>
<name>D2R4E5_PIRSD</name>
<protein>
    <recommendedName>
        <fullName evidence="3">Carboxypeptidase regulatory-like domain-containing protein</fullName>
    </recommendedName>
</protein>
<dbReference type="OrthoDB" id="280880at2"/>
<sequence precursor="true">MAWQPLFRTSSPMSMAAPRPTRRWNLHSLAALVVIVLFTALILLGASKGMTARYPVTGSIVFDGRPVTGAVATFHERQSLAPVARGTTDATGRFRVISRGIWPGIEPGDYFVTISIQKPEIRGEDYVFGADLASKQFSDVRQTPLRVQVTSGAIDLGRLEFASQPSLSIERSSGQWLMSDQ</sequence>